<evidence type="ECO:0000256" key="1">
    <source>
        <dbReference type="SAM" id="MobiDB-lite"/>
    </source>
</evidence>
<evidence type="ECO:0008006" key="3">
    <source>
        <dbReference type="Google" id="ProtNLM"/>
    </source>
</evidence>
<accession>A0AAU8BSP1</accession>
<feature type="region of interest" description="Disordered" evidence="1">
    <location>
        <begin position="65"/>
        <end position="88"/>
    </location>
</feature>
<dbReference type="RefSeq" id="WP_353500382.1">
    <property type="nucleotide sequence ID" value="NZ_CP115922.1"/>
</dbReference>
<sequence>MEYRVKDALAAANASGVGDKVHYSVEVKGTPSDSQFVCDWQYQSKDGVPKVAYGGVDSEGHVVVSSKLKGRPSKDKKQPNSDPYSNSIAAPVTTHVIWPHGDYKGHDAPQSNRITWEDSAFLPGSLLTKEANPNYSFVSGQMTAEQSAEVERKRLERKRKTYKAASQRTVSRAFVFEVARSVYRELKERDSLPSGGKPETQIKELLRRKFKPVMSALMSDISVFIDNCDFSQNNEDEELGSLTNSSMVMALSTQIKSLGFYTTRCNEMKQKLPIIVEKYLFRSDESEGLPKKRTRSERQS</sequence>
<geneLocation type="plasmid" evidence="2">
    <name>p1</name>
</geneLocation>
<organism evidence="2">
    <name type="scientific">Vibrio chaetopteri</name>
    <dbReference type="NCBI Taxonomy" id="3016528"/>
    <lineage>
        <taxon>Bacteria</taxon>
        <taxon>Pseudomonadati</taxon>
        <taxon>Pseudomonadota</taxon>
        <taxon>Gammaproteobacteria</taxon>
        <taxon>Vibrionales</taxon>
        <taxon>Vibrionaceae</taxon>
        <taxon>Vibrio</taxon>
    </lineage>
</organism>
<reference evidence="2" key="1">
    <citation type="submission" date="2023-01" db="EMBL/GenBank/DDBJ databases">
        <title>Vibrio sp. CB1-14 genome sequencing.</title>
        <authorList>
            <person name="Otstavnykh N."/>
            <person name="Isaeva M."/>
            <person name="Meleshko D."/>
        </authorList>
    </citation>
    <scope>NUCLEOTIDE SEQUENCE</scope>
    <source>
        <strain evidence="2">CB1-14</strain>
        <plasmid evidence="2">p1</plasmid>
    </source>
</reference>
<proteinExistence type="predicted"/>
<protein>
    <recommendedName>
        <fullName evidence="3">Replication protein</fullName>
    </recommendedName>
</protein>
<keyword evidence="2" id="KW-0614">Plasmid</keyword>
<evidence type="ECO:0000313" key="2">
    <source>
        <dbReference type="EMBL" id="XCD19264.1"/>
    </source>
</evidence>
<dbReference type="AlphaFoldDB" id="A0AAU8BSP1"/>
<name>A0AAU8BSP1_9VIBR</name>
<gene>
    <name evidence="2" type="ORF">PG915_24205</name>
</gene>
<dbReference type="KEGG" id="vck:PG915_24205"/>
<dbReference type="EMBL" id="CP115922">
    <property type="protein sequence ID" value="XCD19264.1"/>
    <property type="molecule type" value="Genomic_DNA"/>
</dbReference>